<evidence type="ECO:0000313" key="2">
    <source>
        <dbReference type="EMBL" id="QTR50658.1"/>
    </source>
</evidence>
<reference evidence="2 3" key="1">
    <citation type="submission" date="2021-04" db="EMBL/GenBank/DDBJ databases">
        <title>Genomics, taxonomy and metabolism of representatives of sulfur bacteria of the genus Thiothrix: Thiothrix fructosivorans QT, Thiothrix unzii A1T and three new species, Thiothrix subterranea sp. nov., Thiothrix litoralis sp. nov. and 'Candidatus Thiothrix anitrata' sp. nov.</title>
        <authorList>
            <person name="Ravin N.V."/>
            <person name="Smolyakov D."/>
            <person name="Rudenko T.S."/>
            <person name="Mardanov A.V."/>
            <person name="Beletsky A.V."/>
            <person name="Markov N.D."/>
            <person name="Fomenkov A.I."/>
            <person name="Roberts R.J."/>
            <person name="Karnachuk O.V."/>
            <person name="Novikov A."/>
            <person name="Grabovich M.Y."/>
        </authorList>
    </citation>
    <scope>NUCLEOTIDE SEQUENCE [LARGE SCALE GENOMIC DNA]</scope>
    <source>
        <strain evidence="2 3">A52</strain>
    </source>
</reference>
<gene>
    <name evidence="2" type="ORF">J8380_03570</name>
</gene>
<organism evidence="2 3">
    <name type="scientific">Candidatus Thiothrix anitrata</name>
    <dbReference type="NCBI Taxonomy" id="2823902"/>
    <lineage>
        <taxon>Bacteria</taxon>
        <taxon>Pseudomonadati</taxon>
        <taxon>Pseudomonadota</taxon>
        <taxon>Gammaproteobacteria</taxon>
        <taxon>Thiotrichales</taxon>
        <taxon>Thiotrichaceae</taxon>
        <taxon>Thiothrix</taxon>
    </lineage>
</organism>
<sequence length="131" mass="15180">MKYRDTAIRTLLCLAVLNAPLAMAGERCQQLNINITNKSEAEIKITAVDYFDPQQRQWRNEARIEQILANNAQWQWRRSLEQVRDATTRLRITYQTRLTGLHLNNYSAKRTAESAPFTCTNNGDSPLIELR</sequence>
<dbReference type="Proteomes" id="UP000672027">
    <property type="component" value="Chromosome"/>
</dbReference>
<dbReference type="EMBL" id="CP072800">
    <property type="protein sequence ID" value="QTR50658.1"/>
    <property type="molecule type" value="Genomic_DNA"/>
</dbReference>
<protein>
    <submittedName>
        <fullName evidence="2">Uncharacterized protein</fullName>
    </submittedName>
</protein>
<name>A0ABX7X774_9GAMM</name>
<proteinExistence type="predicted"/>
<accession>A0ABX7X774</accession>
<keyword evidence="3" id="KW-1185">Reference proteome</keyword>
<keyword evidence="1" id="KW-0732">Signal</keyword>
<evidence type="ECO:0000256" key="1">
    <source>
        <dbReference type="SAM" id="SignalP"/>
    </source>
</evidence>
<evidence type="ECO:0000313" key="3">
    <source>
        <dbReference type="Proteomes" id="UP000672027"/>
    </source>
</evidence>
<feature type="chain" id="PRO_5047467224" evidence="1">
    <location>
        <begin position="25"/>
        <end position="131"/>
    </location>
</feature>
<feature type="signal peptide" evidence="1">
    <location>
        <begin position="1"/>
        <end position="24"/>
    </location>
</feature>
<dbReference type="RefSeq" id="WP_210228381.1">
    <property type="nucleotide sequence ID" value="NZ_CP072800.1"/>
</dbReference>